<evidence type="ECO:0000313" key="2">
    <source>
        <dbReference type="Proteomes" id="UP001155110"/>
    </source>
</evidence>
<evidence type="ECO:0000313" key="1">
    <source>
        <dbReference type="EMBL" id="MCS4159155.1"/>
    </source>
</evidence>
<dbReference type="InterPro" id="IPR027417">
    <property type="entry name" value="P-loop_NTPase"/>
</dbReference>
<protein>
    <submittedName>
        <fullName evidence="1">Uncharacterized protein</fullName>
    </submittedName>
</protein>
<accession>A0AAW5PB54</accession>
<sequence>MEKYFAYGLSIKSDIELPVYPEPPNRKSFSNFPSVNIRREPLERSNLLRYNNDGDYLAGVASDTLLFHVIGGDTILFDPLPGADRRFIQAVLGGELMAALLRQRGILPLHASCVSKQGQSIAFVGDSGWGKSTLAIFFAREGYSLVADDILALDLNGDHPTIHPSPPYVRLQPDAGDKFISGYDQLPVSHSRTTKRHLIFDSSFCNKKTSLRKIYFLEKVKRNENSVEPIAPSLATVKLINLIRAKRLTTSPEYAKDNLNKCSYLTSSVESSILRRKLSLEEITDTKKTIEEDISLWSEA</sequence>
<dbReference type="RefSeq" id="WP_162891491.1">
    <property type="nucleotide sequence ID" value="NZ_CP030357.1"/>
</dbReference>
<comment type="caution">
    <text evidence="1">The sequence shown here is derived from an EMBL/GenBank/DDBJ whole genome shotgun (WGS) entry which is preliminary data.</text>
</comment>
<proteinExistence type="predicted"/>
<name>A0AAW5PB54_9BACT</name>
<reference evidence="1" key="1">
    <citation type="submission" date="2022-08" db="EMBL/GenBank/DDBJ databases">
        <title>Genomic Encyclopedia of Type Strains, Phase V (KMG-V): Genome sequencing to study the core and pangenomes of soil and plant-associated prokaryotes.</title>
        <authorList>
            <person name="Whitman W."/>
        </authorList>
    </citation>
    <scope>NUCLEOTIDE SEQUENCE</scope>
    <source>
        <strain evidence="1">SP3002</strain>
    </source>
</reference>
<dbReference type="SUPFAM" id="SSF53795">
    <property type="entry name" value="PEP carboxykinase-like"/>
    <property type="match status" value="1"/>
</dbReference>
<organism evidence="1 2">
    <name type="scientific">Salinibacter ruber</name>
    <dbReference type="NCBI Taxonomy" id="146919"/>
    <lineage>
        <taxon>Bacteria</taxon>
        <taxon>Pseudomonadati</taxon>
        <taxon>Rhodothermota</taxon>
        <taxon>Rhodothermia</taxon>
        <taxon>Rhodothermales</taxon>
        <taxon>Salinibacteraceae</taxon>
        <taxon>Salinibacter</taxon>
    </lineage>
</organism>
<dbReference type="AlphaFoldDB" id="A0AAW5PB54"/>
<dbReference type="EMBL" id="JANTZM010000019">
    <property type="protein sequence ID" value="MCS4159155.1"/>
    <property type="molecule type" value="Genomic_DNA"/>
</dbReference>
<dbReference type="Proteomes" id="UP001155110">
    <property type="component" value="Unassembled WGS sequence"/>
</dbReference>
<dbReference type="Gene3D" id="3.40.50.300">
    <property type="entry name" value="P-loop containing nucleotide triphosphate hydrolases"/>
    <property type="match status" value="1"/>
</dbReference>
<gene>
    <name evidence="1" type="ORF">GGP99_003141</name>
</gene>